<dbReference type="AlphaFoldDB" id="A0A512BB32"/>
<comment type="caution">
    <text evidence="1">The sequence shown here is derived from an EMBL/GenBank/DDBJ whole genome shotgun (WGS) entry which is preliminary data.</text>
</comment>
<evidence type="ECO:0000313" key="2">
    <source>
        <dbReference type="Proteomes" id="UP000321513"/>
    </source>
</evidence>
<accession>A0A512BB32</accession>
<dbReference type="EMBL" id="BJYT01000005">
    <property type="protein sequence ID" value="GEO09095.1"/>
    <property type="molecule type" value="Genomic_DNA"/>
</dbReference>
<dbReference type="RefSeq" id="WP_147203226.1">
    <property type="nucleotide sequence ID" value="NZ_BJYT01000005.1"/>
</dbReference>
<sequence length="397" mass="41236">MKTLKYLSIVLTGLVFFIACQKELSLDSGFAGKTATGSLLDSANNCRNIAVSGPFIVDSTLNDNSYVSVQVNFATGGAYRIFTDTQNGFSFQDSGYAPAGTQTIKLKATGRPVAARATTFTVAFDTTFCSFTVTVISKTPATYSLAGTPGSCTTAGVQGTYTTGIALNSANKVSLQVNVTALGSYSVSTISTGGMSFSGTGTFTTLGPQTIVLQGSGTPTTAGANSIPVTAGSSTCSFTVNVTAGTTGNVIPENDRDSAWSFNGGTNFFHGPFYDVFDTTINNIYGFIFLGYTPTTGDTTIQFGVFSQTGKIASGSTYNSANSLAAFYYTDYKDTSKVNKIYTADFNTPSASTTITISAYDSTTRIVTGTFGGSAVNATGTVAPITNGKFRAKVRKT</sequence>
<gene>
    <name evidence="1" type="ORF">SAE01_15910</name>
</gene>
<keyword evidence="2" id="KW-1185">Reference proteome</keyword>
<dbReference type="OrthoDB" id="677490at2"/>
<name>A0A512BB32_9BACT</name>
<dbReference type="PROSITE" id="PS51257">
    <property type="entry name" value="PROKAR_LIPOPROTEIN"/>
    <property type="match status" value="1"/>
</dbReference>
<reference evidence="1 2" key="1">
    <citation type="submission" date="2019-07" db="EMBL/GenBank/DDBJ databases">
        <title>Whole genome shotgun sequence of Segetibacter aerophilus NBRC 106135.</title>
        <authorList>
            <person name="Hosoyama A."/>
            <person name="Uohara A."/>
            <person name="Ohji S."/>
            <person name="Ichikawa N."/>
        </authorList>
    </citation>
    <scope>NUCLEOTIDE SEQUENCE [LARGE SCALE GENOMIC DNA]</scope>
    <source>
        <strain evidence="1 2">NBRC 106135</strain>
    </source>
</reference>
<evidence type="ECO:0000313" key="1">
    <source>
        <dbReference type="EMBL" id="GEO09095.1"/>
    </source>
</evidence>
<organism evidence="1 2">
    <name type="scientific">Segetibacter aerophilus</name>
    <dbReference type="NCBI Taxonomy" id="670293"/>
    <lineage>
        <taxon>Bacteria</taxon>
        <taxon>Pseudomonadati</taxon>
        <taxon>Bacteroidota</taxon>
        <taxon>Chitinophagia</taxon>
        <taxon>Chitinophagales</taxon>
        <taxon>Chitinophagaceae</taxon>
        <taxon>Segetibacter</taxon>
    </lineage>
</organism>
<proteinExistence type="predicted"/>
<dbReference type="Proteomes" id="UP000321513">
    <property type="component" value="Unassembled WGS sequence"/>
</dbReference>
<protein>
    <submittedName>
        <fullName evidence="1">Uncharacterized protein</fullName>
    </submittedName>
</protein>